<protein>
    <recommendedName>
        <fullName evidence="3">Peptidase M15C domain-containing protein</fullName>
    </recommendedName>
</protein>
<dbReference type="AlphaFoldDB" id="A0A2N8HBZ8"/>
<evidence type="ECO:0008006" key="3">
    <source>
        <dbReference type="Google" id="ProtNLM"/>
    </source>
</evidence>
<accession>A0A2N8HBZ8</accession>
<gene>
    <name evidence="1" type="ORF">CXU22_12325</name>
</gene>
<dbReference type="Proteomes" id="UP000236000">
    <property type="component" value="Unassembled WGS sequence"/>
</dbReference>
<evidence type="ECO:0000313" key="1">
    <source>
        <dbReference type="EMBL" id="PNC17389.1"/>
    </source>
</evidence>
<organism evidence="1 2">
    <name type="scientific">Akkermansia muciniphila</name>
    <dbReference type="NCBI Taxonomy" id="239935"/>
    <lineage>
        <taxon>Bacteria</taxon>
        <taxon>Pseudomonadati</taxon>
        <taxon>Verrucomicrobiota</taxon>
        <taxon>Verrucomicrobiia</taxon>
        <taxon>Verrucomicrobiales</taxon>
        <taxon>Akkermansiaceae</taxon>
        <taxon>Akkermansia</taxon>
    </lineage>
</organism>
<name>A0A2N8HBZ8_9BACT</name>
<dbReference type="OrthoDB" id="227636at2"/>
<reference evidence="1 2" key="1">
    <citation type="journal article" date="2017" name="BMC Genomics">
        <title>Genome sequencing of 39 Akkermansia muciniphila isolates reveals its population structure, genomic and functional diverisity, and global distribution in mammalian gut microbiotas.</title>
        <authorList>
            <person name="Guo X."/>
            <person name="Li S."/>
            <person name="Zhang J."/>
            <person name="Wu F."/>
            <person name="Li X."/>
            <person name="Wu D."/>
            <person name="Zhang M."/>
            <person name="Ou Z."/>
            <person name="Jie Z."/>
            <person name="Yan Q."/>
            <person name="Li P."/>
            <person name="Yi J."/>
            <person name="Peng Y."/>
        </authorList>
    </citation>
    <scope>NUCLEOTIDE SEQUENCE [LARGE SCALE GENOMIC DNA]</scope>
    <source>
        <strain evidence="1 2">GP24</strain>
    </source>
</reference>
<sequence>MKEHWKLIQQHLGLDADGIPGPRTAQALMEKLEISQPEHSWPSQEEVRSGKSIFGRAGDESNLTSVRLPYIMRLAWDRDTTVSTMRCHKLVAEPLTRIFQATLDHYGMEKVRELGLDLYGGGFNNRSIIGGKATSMHAWGIAVDMDPDRNGLNIPAPKAALSGPEYAAFWQFVEAEGAVSLGRARDYDWMHFQFATL</sequence>
<dbReference type="EMBL" id="PJKA01000013">
    <property type="protein sequence ID" value="PNC17389.1"/>
    <property type="molecule type" value="Genomic_DNA"/>
</dbReference>
<evidence type="ECO:0000313" key="2">
    <source>
        <dbReference type="Proteomes" id="UP000236000"/>
    </source>
</evidence>
<dbReference type="InterPro" id="IPR009045">
    <property type="entry name" value="Zn_M74/Hedgehog-like"/>
</dbReference>
<dbReference type="SUPFAM" id="SSF55166">
    <property type="entry name" value="Hedgehog/DD-peptidase"/>
    <property type="match status" value="1"/>
</dbReference>
<comment type="caution">
    <text evidence="1">The sequence shown here is derived from an EMBL/GenBank/DDBJ whole genome shotgun (WGS) entry which is preliminary data.</text>
</comment>
<proteinExistence type="predicted"/>
<dbReference type="RefSeq" id="WP_102715897.1">
    <property type="nucleotide sequence ID" value="NZ_PJKA01000013.1"/>
</dbReference>